<dbReference type="RefSeq" id="WP_211435858.1">
    <property type="nucleotide sequence ID" value="NZ_FTMI01000004.1"/>
</dbReference>
<reference evidence="6" key="1">
    <citation type="submission" date="2017-01" db="EMBL/GenBank/DDBJ databases">
        <authorList>
            <person name="Varghese N."/>
            <person name="Submissions S."/>
        </authorList>
    </citation>
    <scope>NUCLEOTIDE SEQUENCE [LARGE SCALE GENOMIC DNA]</scope>
    <source>
        <strain evidence="6">3bp</strain>
    </source>
</reference>
<dbReference type="SUPFAM" id="SSF116734">
    <property type="entry name" value="DNA methylase specificity domain"/>
    <property type="match status" value="2"/>
</dbReference>
<dbReference type="CDD" id="cd16961">
    <property type="entry name" value="RMtype1_S_TRD-CR_like"/>
    <property type="match status" value="1"/>
</dbReference>
<evidence type="ECO:0000313" key="5">
    <source>
        <dbReference type="EMBL" id="SIQ45978.1"/>
    </source>
</evidence>
<dbReference type="Gene3D" id="3.90.220.20">
    <property type="entry name" value="DNA methylase specificity domains"/>
    <property type="match status" value="2"/>
</dbReference>
<dbReference type="InterPro" id="IPR044946">
    <property type="entry name" value="Restrct_endonuc_typeI_TRD_sf"/>
</dbReference>
<organism evidence="5 6">
    <name type="scientific">Cellulosimicrobium aquatile</name>
    <dbReference type="NCBI Taxonomy" id="1612203"/>
    <lineage>
        <taxon>Bacteria</taxon>
        <taxon>Bacillati</taxon>
        <taxon>Actinomycetota</taxon>
        <taxon>Actinomycetes</taxon>
        <taxon>Micrococcales</taxon>
        <taxon>Promicromonosporaceae</taxon>
        <taxon>Cellulosimicrobium</taxon>
    </lineage>
</organism>
<dbReference type="Proteomes" id="UP000186235">
    <property type="component" value="Unassembled WGS sequence"/>
</dbReference>
<feature type="domain" description="Type I restriction modification DNA specificity" evidence="4">
    <location>
        <begin position="140"/>
        <end position="193"/>
    </location>
</feature>
<proteinExistence type="inferred from homology"/>
<accession>A0A1N6SXX8</accession>
<dbReference type="GO" id="GO:0009307">
    <property type="term" value="P:DNA restriction-modification system"/>
    <property type="evidence" value="ECO:0007669"/>
    <property type="project" value="UniProtKB-KW"/>
</dbReference>
<name>A0A1N6SXX8_9MICO</name>
<evidence type="ECO:0000256" key="2">
    <source>
        <dbReference type="ARBA" id="ARBA00022747"/>
    </source>
</evidence>
<evidence type="ECO:0000256" key="3">
    <source>
        <dbReference type="ARBA" id="ARBA00023125"/>
    </source>
</evidence>
<keyword evidence="6" id="KW-1185">Reference proteome</keyword>
<evidence type="ECO:0000259" key="4">
    <source>
        <dbReference type="Pfam" id="PF01420"/>
    </source>
</evidence>
<keyword evidence="3" id="KW-0238">DNA-binding</keyword>
<dbReference type="Pfam" id="PF01420">
    <property type="entry name" value="Methylase_S"/>
    <property type="match status" value="1"/>
</dbReference>
<sequence>MSSWAGSMGEWHDTTLGELVTSSGGGIQTGPFGSQLHASDYVADGIPSVMPANIGENRIVEDGIARITEDDAQRLSRHRLVPGDIVYSRRGDVERRALVREENAGWLCGTGCLRVHFGPEPTADAAFVSYALGTEWTRSWIVQQAVGATMLNLNTGILASVPLSVPELGEQRAIAEVLGVLDDKIAANTQLAATAEGLLRAEFECTRVDVEPCSSDEAVSVADLFEVNPRRARPSADEPVYVDMARLPTNSFSVSEWTRRAPRGGVRFTNGDTVMARITPCLENGKVGYIDFLASGEVGLGSTEYIVLRSRAERGVPLELSYFLARSPRFQANAVQHMVGSSGRQRLAGDDIKPFPLRRPDPSALARFGEMASPIFHHVRSLIRENVTLAATRDTLLPQLMSGKLRVREAAEMAGL</sequence>
<dbReference type="InterPro" id="IPR052021">
    <property type="entry name" value="Type-I_RS_S_subunit"/>
</dbReference>
<comment type="similarity">
    <text evidence="1">Belongs to the type-I restriction system S methylase family.</text>
</comment>
<gene>
    <name evidence="5" type="ORF">SAMN05518682_2578</name>
</gene>
<dbReference type="PANTHER" id="PTHR30408:SF13">
    <property type="entry name" value="TYPE I RESTRICTION ENZYME HINDI SPECIFICITY SUBUNIT"/>
    <property type="match status" value="1"/>
</dbReference>
<dbReference type="CDD" id="cd17260">
    <property type="entry name" value="RMtype1_S_EcoEI-TRD1-CR1_like"/>
    <property type="match status" value="1"/>
</dbReference>
<dbReference type="AlphaFoldDB" id="A0A1N6SXX8"/>
<dbReference type="GO" id="GO:0003677">
    <property type="term" value="F:DNA binding"/>
    <property type="evidence" value="ECO:0007669"/>
    <property type="project" value="UniProtKB-KW"/>
</dbReference>
<dbReference type="InterPro" id="IPR000055">
    <property type="entry name" value="Restrct_endonuc_typeI_TRD"/>
</dbReference>
<evidence type="ECO:0000256" key="1">
    <source>
        <dbReference type="ARBA" id="ARBA00010923"/>
    </source>
</evidence>
<evidence type="ECO:0000313" key="6">
    <source>
        <dbReference type="Proteomes" id="UP000186235"/>
    </source>
</evidence>
<dbReference type="EMBL" id="FTMI01000004">
    <property type="protein sequence ID" value="SIQ45978.1"/>
    <property type="molecule type" value="Genomic_DNA"/>
</dbReference>
<keyword evidence="2" id="KW-0680">Restriction system</keyword>
<dbReference type="PANTHER" id="PTHR30408">
    <property type="entry name" value="TYPE-1 RESTRICTION ENZYME ECOKI SPECIFICITY PROTEIN"/>
    <property type="match status" value="1"/>
</dbReference>
<protein>
    <submittedName>
        <fullName evidence="5">Type I restriction enzyme, S subunit</fullName>
    </submittedName>
</protein>